<reference evidence="1 2" key="1">
    <citation type="submission" date="2015-01" db="EMBL/GenBank/DDBJ databases">
        <title>Evolution of Trichinella species and genotypes.</title>
        <authorList>
            <person name="Korhonen P.K."/>
            <person name="Edoardo P."/>
            <person name="Giuseppe L.R."/>
            <person name="Gasser R.B."/>
        </authorList>
    </citation>
    <scope>NUCLEOTIDE SEQUENCE [LARGE SCALE GENOMIC DNA]</scope>
    <source>
        <strain evidence="1">ISS37</strain>
    </source>
</reference>
<name>A0A0V0S909_9BILA</name>
<dbReference type="Proteomes" id="UP000054630">
    <property type="component" value="Unassembled WGS sequence"/>
</dbReference>
<gene>
    <name evidence="1" type="ORF">T07_3954</name>
</gene>
<protein>
    <submittedName>
        <fullName evidence="1">Uncharacterized protein</fullName>
    </submittedName>
</protein>
<evidence type="ECO:0000313" key="2">
    <source>
        <dbReference type="Proteomes" id="UP000054630"/>
    </source>
</evidence>
<evidence type="ECO:0000313" key="1">
    <source>
        <dbReference type="EMBL" id="KRX23154.1"/>
    </source>
</evidence>
<sequence length="32" mass="3546">MEVRGRKGGEDLFSVSEQDWEAVEGKCIYGGI</sequence>
<organism evidence="1 2">
    <name type="scientific">Trichinella nelsoni</name>
    <dbReference type="NCBI Taxonomy" id="6336"/>
    <lineage>
        <taxon>Eukaryota</taxon>
        <taxon>Metazoa</taxon>
        <taxon>Ecdysozoa</taxon>
        <taxon>Nematoda</taxon>
        <taxon>Enoplea</taxon>
        <taxon>Dorylaimia</taxon>
        <taxon>Trichinellida</taxon>
        <taxon>Trichinellidae</taxon>
        <taxon>Trichinella</taxon>
    </lineage>
</organism>
<proteinExistence type="predicted"/>
<dbReference type="EMBL" id="JYDL01000026">
    <property type="protein sequence ID" value="KRX23154.1"/>
    <property type="molecule type" value="Genomic_DNA"/>
</dbReference>
<dbReference type="AlphaFoldDB" id="A0A0V0S909"/>
<comment type="caution">
    <text evidence="1">The sequence shown here is derived from an EMBL/GenBank/DDBJ whole genome shotgun (WGS) entry which is preliminary data.</text>
</comment>
<keyword evidence="2" id="KW-1185">Reference proteome</keyword>
<accession>A0A0V0S909</accession>